<dbReference type="GO" id="GO:0005739">
    <property type="term" value="C:mitochondrion"/>
    <property type="evidence" value="ECO:0007669"/>
    <property type="project" value="InterPro"/>
</dbReference>
<protein>
    <submittedName>
        <fullName evidence="2">Small ribosomal subunit protein mS34 isoform X2</fullName>
    </submittedName>
</protein>
<dbReference type="InParanoid" id="A0A2Y9FVQ1"/>
<proteinExistence type="predicted"/>
<dbReference type="Pfam" id="PF16053">
    <property type="entry name" value="MRP-S34"/>
    <property type="match status" value="1"/>
</dbReference>
<dbReference type="GO" id="GO:0003735">
    <property type="term" value="F:structural constituent of ribosome"/>
    <property type="evidence" value="ECO:0007669"/>
    <property type="project" value="InterPro"/>
</dbReference>
<dbReference type="PANTHER" id="PTHR28589">
    <property type="entry name" value="28S RIBOSOMAL PROTEIN S34, MITOCHONDRIAL"/>
    <property type="match status" value="1"/>
</dbReference>
<dbReference type="PANTHER" id="PTHR28589:SF1">
    <property type="entry name" value="SMALL RIBOSOMAL SUBUNIT PROTEIN MS34"/>
    <property type="match status" value="1"/>
</dbReference>
<dbReference type="FunCoup" id="A0A2Y9FVQ1">
    <property type="interactions" value="1003"/>
</dbReference>
<reference evidence="2" key="1">
    <citation type="submission" date="2025-08" db="UniProtKB">
        <authorList>
            <consortium name="RefSeq"/>
        </authorList>
    </citation>
    <scope>IDENTIFICATION</scope>
</reference>
<dbReference type="GeneID" id="101354416"/>
<evidence type="ECO:0000313" key="2">
    <source>
        <dbReference type="RefSeq" id="XP_012410125.1"/>
    </source>
</evidence>
<dbReference type="STRING" id="127582.A0A2Y9FVQ1"/>
<dbReference type="InterPro" id="IPR032053">
    <property type="entry name" value="Ribosomal_mS34"/>
</dbReference>
<evidence type="ECO:0000313" key="1">
    <source>
        <dbReference type="Proteomes" id="UP000248480"/>
    </source>
</evidence>
<sequence length="225" mass="26226">MARKKVRPRLIAELARRVRALREQRERPRDSQRYALDYETLSRPLSGRRLPPRAWADVRHESRLLQLLGRLPLFGIGRLVTRKSWLWQHDEPCYWRLTRVRPDYTAQNLDHGKAWGVLTFKGKACGTAQKTESEAREIEQVMYHDWRLVPRHEEAAFTAFTPASKDPPRSVPYPPLLRAMILADRQKSGDESTEEPMLNLERVRISPWDYPAKKKAKGKAKGTPV</sequence>
<organism evidence="1 2">
    <name type="scientific">Trichechus manatus latirostris</name>
    <name type="common">Florida manatee</name>
    <dbReference type="NCBI Taxonomy" id="127582"/>
    <lineage>
        <taxon>Eukaryota</taxon>
        <taxon>Metazoa</taxon>
        <taxon>Chordata</taxon>
        <taxon>Craniata</taxon>
        <taxon>Vertebrata</taxon>
        <taxon>Euteleostomi</taxon>
        <taxon>Mammalia</taxon>
        <taxon>Eutheria</taxon>
        <taxon>Afrotheria</taxon>
        <taxon>Sirenia</taxon>
        <taxon>Trichechidae</taxon>
        <taxon>Trichechus</taxon>
    </lineage>
</organism>
<gene>
    <name evidence="2" type="primary">MRPS34</name>
</gene>
<name>A0A2Y9FVQ1_TRIMA</name>
<keyword evidence="1" id="KW-1185">Reference proteome</keyword>
<dbReference type="AlphaFoldDB" id="A0A2Y9FVQ1"/>
<dbReference type="RefSeq" id="XP_012410125.1">
    <property type="nucleotide sequence ID" value="XM_012554671.2"/>
</dbReference>
<dbReference type="CTD" id="65993"/>
<dbReference type="OrthoDB" id="16434at2759"/>
<dbReference type="Proteomes" id="UP000248480">
    <property type="component" value="Unplaced"/>
</dbReference>
<accession>A0A2Y9FVQ1</accession>